<organism evidence="2 3">
    <name type="scientific">Ambispora gerdemannii</name>
    <dbReference type="NCBI Taxonomy" id="144530"/>
    <lineage>
        <taxon>Eukaryota</taxon>
        <taxon>Fungi</taxon>
        <taxon>Fungi incertae sedis</taxon>
        <taxon>Mucoromycota</taxon>
        <taxon>Glomeromycotina</taxon>
        <taxon>Glomeromycetes</taxon>
        <taxon>Archaeosporales</taxon>
        <taxon>Ambisporaceae</taxon>
        <taxon>Ambispora</taxon>
    </lineage>
</organism>
<dbReference type="PANTHER" id="PTHR24359">
    <property type="entry name" value="SERINE/THREONINE-PROTEIN KINASE SBK1"/>
    <property type="match status" value="1"/>
</dbReference>
<dbReference type="PROSITE" id="PS50011">
    <property type="entry name" value="PROTEIN_KINASE_DOM"/>
    <property type="match status" value="1"/>
</dbReference>
<dbReference type="InterPro" id="IPR001245">
    <property type="entry name" value="Ser-Thr/Tyr_kinase_cat_dom"/>
</dbReference>
<dbReference type="Gene3D" id="1.10.510.10">
    <property type="entry name" value="Transferase(Phosphotransferase) domain 1"/>
    <property type="match status" value="1"/>
</dbReference>
<keyword evidence="3" id="KW-1185">Reference proteome</keyword>
<dbReference type="Proteomes" id="UP000789831">
    <property type="component" value="Unassembled WGS sequence"/>
</dbReference>
<evidence type="ECO:0000313" key="3">
    <source>
        <dbReference type="Proteomes" id="UP000789831"/>
    </source>
</evidence>
<dbReference type="InterPro" id="IPR011009">
    <property type="entry name" value="Kinase-like_dom_sf"/>
</dbReference>
<dbReference type="AlphaFoldDB" id="A0A9N9D1P5"/>
<feature type="non-terminal residue" evidence="2">
    <location>
        <position position="242"/>
    </location>
</feature>
<dbReference type="GO" id="GO:0004674">
    <property type="term" value="F:protein serine/threonine kinase activity"/>
    <property type="evidence" value="ECO:0007669"/>
    <property type="project" value="TreeGrafter"/>
</dbReference>
<evidence type="ECO:0000259" key="1">
    <source>
        <dbReference type="PROSITE" id="PS50011"/>
    </source>
</evidence>
<dbReference type="EMBL" id="CAJVPL010002800">
    <property type="protein sequence ID" value="CAG8620007.1"/>
    <property type="molecule type" value="Genomic_DNA"/>
</dbReference>
<dbReference type="Pfam" id="PF07714">
    <property type="entry name" value="PK_Tyr_Ser-Thr"/>
    <property type="match status" value="1"/>
</dbReference>
<sequence length="242" mass="27467">MWKRRSGIKVALKSLRDSQTIQAEFFNEFKVLCRTAPDGEDFENFSLRHILRCYGIAQNPATKEYVMVMQYADQGDLHKCLVKTASNEKVFPGGIKPLKQIAVGLSVIHSTGLAHRDLHAGNVLQDGKNLYICDIGIKGLLSARSKMGSEDNILVPRNLLAEPDLPEPKIVPVRYSKVHPESVYASRFLRFIDPINSTSFGTDSRVGFEGNKSFIAHKIKEIKKYQREKAIESREWKDQDFR</sequence>
<dbReference type="OrthoDB" id="10261027at2759"/>
<accession>A0A9N9D1P5</accession>
<gene>
    <name evidence="2" type="ORF">AGERDE_LOCUS10017</name>
</gene>
<dbReference type="InterPro" id="IPR000719">
    <property type="entry name" value="Prot_kinase_dom"/>
</dbReference>
<feature type="domain" description="Protein kinase" evidence="1">
    <location>
        <begin position="1"/>
        <end position="242"/>
    </location>
</feature>
<dbReference type="GO" id="GO:0005524">
    <property type="term" value="F:ATP binding"/>
    <property type="evidence" value="ECO:0007669"/>
    <property type="project" value="InterPro"/>
</dbReference>
<dbReference type="SUPFAM" id="SSF56112">
    <property type="entry name" value="Protein kinase-like (PK-like)"/>
    <property type="match status" value="1"/>
</dbReference>
<comment type="caution">
    <text evidence="2">The sequence shown here is derived from an EMBL/GenBank/DDBJ whole genome shotgun (WGS) entry which is preliminary data.</text>
</comment>
<reference evidence="2" key="1">
    <citation type="submission" date="2021-06" db="EMBL/GenBank/DDBJ databases">
        <authorList>
            <person name="Kallberg Y."/>
            <person name="Tangrot J."/>
            <person name="Rosling A."/>
        </authorList>
    </citation>
    <scope>NUCLEOTIDE SEQUENCE</scope>
    <source>
        <strain evidence="2">MT106</strain>
    </source>
</reference>
<name>A0A9N9D1P5_9GLOM</name>
<proteinExistence type="predicted"/>
<dbReference type="PANTHER" id="PTHR24359:SF1">
    <property type="entry name" value="INHIBITOR OF NUCLEAR FACTOR KAPPA-B KINASE EPSILON SUBUNIT HOMOLOG 1-RELATED"/>
    <property type="match status" value="1"/>
</dbReference>
<protein>
    <submittedName>
        <fullName evidence="2">7120_t:CDS:1</fullName>
    </submittedName>
</protein>
<evidence type="ECO:0000313" key="2">
    <source>
        <dbReference type="EMBL" id="CAG8620007.1"/>
    </source>
</evidence>